<sequence>MAATIKDIARVAGVSTATVSRVINNLGGYNEETEKKVIAVAKELGYRKNENARSLVQKSTNTIGVIMPDVATSFYGDIIRGIEDTSYARGYSVILTHAGSLGSRIQDCLKLMGERRVDGLIIVSIELQEAAIDAMSSLGIPFILLSTKSDREDVPYLKVDDFRAAYTAVQYLTQHGHRKIGMAGANPRDPISGAPRIDGYTHALRDLGIKVDLNLIKPGDFSFESGKQAMQELLEDEADITAVFCASDEAALGIISTCFEHGIRVPEELSVVGYDNSKVSRMSIPPLTTVAQPLYEMGREGCRKLIDAIQHRIMIESEVIPHELVVRKSVKSLNTK</sequence>
<dbReference type="CDD" id="cd01392">
    <property type="entry name" value="HTH_LacI"/>
    <property type="match status" value="1"/>
</dbReference>
<protein>
    <submittedName>
        <fullName evidence="5">Transcriptional regulator, LacI family</fullName>
    </submittedName>
</protein>
<dbReference type="PRINTS" id="PR00036">
    <property type="entry name" value="HTHLACI"/>
</dbReference>
<dbReference type="SUPFAM" id="SSF47413">
    <property type="entry name" value="lambda repressor-like DNA-binding domains"/>
    <property type="match status" value="1"/>
</dbReference>
<dbReference type="InterPro" id="IPR001761">
    <property type="entry name" value="Peripla_BP/Lac1_sug-bd_dom"/>
</dbReference>
<evidence type="ECO:0000313" key="6">
    <source>
        <dbReference type="Proteomes" id="UP000304148"/>
    </source>
</evidence>
<dbReference type="Proteomes" id="UP000304148">
    <property type="component" value="Chromosome"/>
</dbReference>
<dbReference type="PANTHER" id="PTHR30146:SF109">
    <property type="entry name" value="HTH-TYPE TRANSCRIPTIONAL REGULATOR GALS"/>
    <property type="match status" value="1"/>
</dbReference>
<gene>
    <name evidence="5" type="ORF">PBLR_15267</name>
</gene>
<dbReference type="Gene3D" id="1.10.260.40">
    <property type="entry name" value="lambda repressor-like DNA-binding domains"/>
    <property type="match status" value="1"/>
</dbReference>
<dbReference type="RefSeq" id="WP_138188647.1">
    <property type="nucleotide sequence ID" value="NZ_LS992241.1"/>
</dbReference>
<dbReference type="InterPro" id="IPR000843">
    <property type="entry name" value="HTH_LacI"/>
</dbReference>
<dbReference type="PROSITE" id="PS00356">
    <property type="entry name" value="HTH_LACI_1"/>
    <property type="match status" value="1"/>
</dbReference>
<dbReference type="InterPro" id="IPR010982">
    <property type="entry name" value="Lambda_DNA-bd_dom_sf"/>
</dbReference>
<accession>A0A383RJI0</accession>
<keyword evidence="2" id="KW-0238">DNA-binding</keyword>
<name>A0A383RJI0_PAEAL</name>
<evidence type="ECO:0000256" key="3">
    <source>
        <dbReference type="ARBA" id="ARBA00023163"/>
    </source>
</evidence>
<dbReference type="PANTHER" id="PTHR30146">
    <property type="entry name" value="LACI-RELATED TRANSCRIPTIONAL REPRESSOR"/>
    <property type="match status" value="1"/>
</dbReference>
<evidence type="ECO:0000256" key="2">
    <source>
        <dbReference type="ARBA" id="ARBA00023125"/>
    </source>
</evidence>
<dbReference type="GO" id="GO:0003700">
    <property type="term" value="F:DNA-binding transcription factor activity"/>
    <property type="evidence" value="ECO:0007669"/>
    <property type="project" value="TreeGrafter"/>
</dbReference>
<evidence type="ECO:0000259" key="4">
    <source>
        <dbReference type="PROSITE" id="PS50932"/>
    </source>
</evidence>
<organism evidence="5 6">
    <name type="scientific">Paenibacillus alvei</name>
    <name type="common">Bacillus alvei</name>
    <dbReference type="NCBI Taxonomy" id="44250"/>
    <lineage>
        <taxon>Bacteria</taxon>
        <taxon>Bacillati</taxon>
        <taxon>Bacillota</taxon>
        <taxon>Bacilli</taxon>
        <taxon>Bacillales</taxon>
        <taxon>Paenibacillaceae</taxon>
        <taxon>Paenibacillus</taxon>
    </lineage>
</organism>
<dbReference type="EMBL" id="LS992241">
    <property type="protein sequence ID" value="SYX86841.1"/>
    <property type="molecule type" value="Genomic_DNA"/>
</dbReference>
<feature type="domain" description="HTH lacI-type" evidence="4">
    <location>
        <begin position="3"/>
        <end position="57"/>
    </location>
</feature>
<evidence type="ECO:0000313" key="5">
    <source>
        <dbReference type="EMBL" id="SYX86841.1"/>
    </source>
</evidence>
<keyword evidence="1" id="KW-0805">Transcription regulation</keyword>
<keyword evidence="3" id="KW-0804">Transcription</keyword>
<dbReference type="InterPro" id="IPR028082">
    <property type="entry name" value="Peripla_BP_I"/>
</dbReference>
<dbReference type="CDD" id="cd19975">
    <property type="entry name" value="PBP1_CcpA-like"/>
    <property type="match status" value="1"/>
</dbReference>
<proteinExistence type="predicted"/>
<dbReference type="AlphaFoldDB" id="A0A383RJI0"/>
<dbReference type="GO" id="GO:0000976">
    <property type="term" value="F:transcription cis-regulatory region binding"/>
    <property type="evidence" value="ECO:0007669"/>
    <property type="project" value="TreeGrafter"/>
</dbReference>
<dbReference type="Gene3D" id="3.40.50.2300">
    <property type="match status" value="2"/>
</dbReference>
<dbReference type="PROSITE" id="PS50932">
    <property type="entry name" value="HTH_LACI_2"/>
    <property type="match status" value="1"/>
</dbReference>
<dbReference type="Pfam" id="PF00356">
    <property type="entry name" value="LacI"/>
    <property type="match status" value="1"/>
</dbReference>
<dbReference type="SMART" id="SM00354">
    <property type="entry name" value="HTH_LACI"/>
    <property type="match status" value="1"/>
</dbReference>
<evidence type="ECO:0000256" key="1">
    <source>
        <dbReference type="ARBA" id="ARBA00023015"/>
    </source>
</evidence>
<dbReference type="Pfam" id="PF00532">
    <property type="entry name" value="Peripla_BP_1"/>
    <property type="match status" value="1"/>
</dbReference>
<dbReference type="SUPFAM" id="SSF53822">
    <property type="entry name" value="Periplasmic binding protein-like I"/>
    <property type="match status" value="1"/>
</dbReference>
<reference evidence="6" key="1">
    <citation type="submission" date="2018-08" db="EMBL/GenBank/DDBJ databases">
        <authorList>
            <person name="Chevrot R."/>
        </authorList>
    </citation>
    <scope>NUCLEOTIDE SEQUENCE [LARGE SCALE GENOMIC DNA]</scope>
</reference>